<organism evidence="5 6">
    <name type="scientific">Sphingomonas arvum</name>
    <dbReference type="NCBI Taxonomy" id="2992113"/>
    <lineage>
        <taxon>Bacteria</taxon>
        <taxon>Pseudomonadati</taxon>
        <taxon>Pseudomonadota</taxon>
        <taxon>Alphaproteobacteria</taxon>
        <taxon>Sphingomonadales</taxon>
        <taxon>Sphingomonadaceae</taxon>
        <taxon>Sphingomonas</taxon>
    </lineage>
</organism>
<comment type="catalytic activity">
    <reaction evidence="1">
        <text>ATP + protein L-histidine = ADP + protein N-phospho-L-histidine.</text>
        <dbReference type="EC" id="2.7.13.3"/>
    </reaction>
</comment>
<evidence type="ECO:0000313" key="6">
    <source>
        <dbReference type="Proteomes" id="UP001526246"/>
    </source>
</evidence>
<accession>A0ABT3JEQ0</accession>
<feature type="domain" description="Signal transduction histidine kinase dimerisation/phosphoacceptor" evidence="4">
    <location>
        <begin position="254"/>
        <end position="322"/>
    </location>
</feature>
<proteinExistence type="predicted"/>
<dbReference type="CDD" id="cd00082">
    <property type="entry name" value="HisKA"/>
    <property type="match status" value="1"/>
</dbReference>
<gene>
    <name evidence="5" type="ORF">OMW55_06905</name>
</gene>
<keyword evidence="6" id="KW-1185">Reference proteome</keyword>
<dbReference type="RefSeq" id="WP_264881809.1">
    <property type="nucleotide sequence ID" value="NZ_JAPDOB010000001.1"/>
</dbReference>
<dbReference type="InterPro" id="IPR036097">
    <property type="entry name" value="HisK_dim/P_sf"/>
</dbReference>
<dbReference type="EMBL" id="JAPDOB010000001">
    <property type="protein sequence ID" value="MCW3797529.1"/>
    <property type="molecule type" value="Genomic_DNA"/>
</dbReference>
<dbReference type="EC" id="2.7.13.3" evidence="2"/>
<evidence type="ECO:0000259" key="4">
    <source>
        <dbReference type="SMART" id="SM00388"/>
    </source>
</evidence>
<name>A0ABT3JEQ0_9SPHN</name>
<evidence type="ECO:0000256" key="1">
    <source>
        <dbReference type="ARBA" id="ARBA00000085"/>
    </source>
</evidence>
<dbReference type="SUPFAM" id="SSF47384">
    <property type="entry name" value="Homodimeric domain of signal transducing histidine kinase"/>
    <property type="match status" value="1"/>
</dbReference>
<evidence type="ECO:0000256" key="3">
    <source>
        <dbReference type="SAM" id="MobiDB-lite"/>
    </source>
</evidence>
<feature type="region of interest" description="Disordered" evidence="3">
    <location>
        <begin position="128"/>
        <end position="150"/>
    </location>
</feature>
<dbReference type="InterPro" id="IPR003661">
    <property type="entry name" value="HisK_dim/P_dom"/>
</dbReference>
<dbReference type="Pfam" id="PF00512">
    <property type="entry name" value="HisKA"/>
    <property type="match status" value="1"/>
</dbReference>
<evidence type="ECO:0000256" key="2">
    <source>
        <dbReference type="ARBA" id="ARBA00012438"/>
    </source>
</evidence>
<dbReference type="SMART" id="SM00388">
    <property type="entry name" value="HisKA"/>
    <property type="match status" value="1"/>
</dbReference>
<evidence type="ECO:0000313" key="5">
    <source>
        <dbReference type="EMBL" id="MCW3797529.1"/>
    </source>
</evidence>
<sequence>MRFDDRLSTVLGLSAEAPRDRAVQWRQLVELVARGGGSSDPALLGRALTRIAELGPEVPTTVRSAAARAIAGPAVPARLIVLFAADLADVAAPLLGSATLGDREWAEVRAAASPSVRELLDTLRPQAEAASPARLPQRSTAPLPQAPAPDHPLFRWECGPTGEIDWVEGIPRGAAIGRSIRTELPRRFEAMQPFADEPLVLAGEGELAGSWRWSGQPRFLPGSGRFAGYSGVAVRERASAPPLPSQPSGVLFPVDHDSLRELIHELRTPLTAIIGFGEIIEGQFLGPAHRAYRDRASEIVRQARLLLAAAEDLDLAAKLRSGRLAAGEGTRIASLAAGLEDRVDIMLRDPGARCGLEAGLAQRLLNRFVEAIAGAAPDQRLKLVVDMIDGQTCLALDRPTGTLGLSEEQLLRPDSPDALGFALRLVRGLAHTVGGTLDVAPERFILCLPAV</sequence>
<dbReference type="Proteomes" id="UP001526246">
    <property type="component" value="Unassembled WGS sequence"/>
</dbReference>
<comment type="caution">
    <text evidence="5">The sequence shown here is derived from an EMBL/GenBank/DDBJ whole genome shotgun (WGS) entry which is preliminary data.</text>
</comment>
<reference evidence="5 6" key="1">
    <citation type="submission" date="2022-10" db="EMBL/GenBank/DDBJ databases">
        <title>Sphingomonas sp.</title>
        <authorList>
            <person name="Jin C."/>
        </authorList>
    </citation>
    <scope>NUCLEOTIDE SEQUENCE [LARGE SCALE GENOMIC DNA]</scope>
    <source>
        <strain evidence="5 6">BN140010</strain>
    </source>
</reference>
<protein>
    <recommendedName>
        <fullName evidence="2">histidine kinase</fullName>
        <ecNumber evidence="2">2.7.13.3</ecNumber>
    </recommendedName>
</protein>
<dbReference type="Gene3D" id="1.10.287.130">
    <property type="match status" value="1"/>
</dbReference>